<proteinExistence type="inferred from homology"/>
<feature type="domain" description="Cytidylate kinase" evidence="9">
    <location>
        <begin position="6"/>
        <end position="219"/>
    </location>
</feature>
<dbReference type="GO" id="GO:0036430">
    <property type="term" value="F:CMP kinase activity"/>
    <property type="evidence" value="ECO:0007669"/>
    <property type="project" value="RHEA"/>
</dbReference>
<dbReference type="RefSeq" id="WP_132416334.1">
    <property type="nucleotide sequence ID" value="NZ_SKFG01000001.1"/>
</dbReference>
<dbReference type="OrthoDB" id="9807434at2"/>
<comment type="catalytic activity">
    <reaction evidence="7 8">
        <text>CMP + ATP = CDP + ADP</text>
        <dbReference type="Rhea" id="RHEA:11600"/>
        <dbReference type="ChEBI" id="CHEBI:30616"/>
        <dbReference type="ChEBI" id="CHEBI:58069"/>
        <dbReference type="ChEBI" id="CHEBI:60377"/>
        <dbReference type="ChEBI" id="CHEBI:456216"/>
        <dbReference type="EC" id="2.7.4.25"/>
    </reaction>
</comment>
<dbReference type="Proteomes" id="UP000295418">
    <property type="component" value="Unassembled WGS sequence"/>
</dbReference>
<accession>A0A4R4ELT0</accession>
<evidence type="ECO:0000256" key="2">
    <source>
        <dbReference type="ARBA" id="ARBA00022679"/>
    </source>
</evidence>
<comment type="subcellular location">
    <subcellularLocation>
        <location evidence="8">Cytoplasm</location>
    </subcellularLocation>
</comment>
<dbReference type="GO" id="GO:0036431">
    <property type="term" value="F:dCMP kinase activity"/>
    <property type="evidence" value="ECO:0007669"/>
    <property type="project" value="InterPro"/>
</dbReference>
<dbReference type="EC" id="2.7.4.25" evidence="8"/>
<evidence type="ECO:0000256" key="5">
    <source>
        <dbReference type="ARBA" id="ARBA00022840"/>
    </source>
</evidence>
<dbReference type="GO" id="GO:0006220">
    <property type="term" value="P:pyrimidine nucleotide metabolic process"/>
    <property type="evidence" value="ECO:0007669"/>
    <property type="project" value="UniProtKB-UniRule"/>
</dbReference>
<sequence>MEPFNIAIDGPAGAGKSTIARLVAERLGFIYVDTGAMYRAVTWKVLQLNLPSEQMEQIGHTAEMMQIELKRGNAGQQVFVDGADVTNEIRLPAVTNLVSHVASIGRVRELLVHKQQQMATSKGVVMDGRDIGTHVLPDAEVKIFLTASVRERAERRFRELTQSHPELKLETLEADIARRDKLDQEREISPLVRAEDAVLLDSTSMGINEVVDSILQICRNKVGWGI</sequence>
<reference evidence="10 11" key="1">
    <citation type="submission" date="2019-03" db="EMBL/GenBank/DDBJ databases">
        <authorList>
            <person name="Kim M.K.M."/>
        </authorList>
    </citation>
    <scope>NUCLEOTIDE SEQUENCE [LARGE SCALE GENOMIC DNA]</scope>
    <source>
        <strain evidence="10 11">18JY21-1</strain>
    </source>
</reference>
<keyword evidence="2 8" id="KW-0808">Transferase</keyword>
<evidence type="ECO:0000259" key="9">
    <source>
        <dbReference type="Pfam" id="PF02224"/>
    </source>
</evidence>
<dbReference type="HAMAP" id="MF_00238">
    <property type="entry name" value="Cytidyl_kinase_type1"/>
    <property type="match status" value="1"/>
</dbReference>
<gene>
    <name evidence="8" type="primary">cmk</name>
    <name evidence="10" type="ORF">E0485_02890</name>
</gene>
<dbReference type="NCBIfam" id="TIGR00017">
    <property type="entry name" value="cmk"/>
    <property type="match status" value="1"/>
</dbReference>
<dbReference type="GO" id="GO:0005829">
    <property type="term" value="C:cytosol"/>
    <property type="evidence" value="ECO:0007669"/>
    <property type="project" value="TreeGrafter"/>
</dbReference>
<dbReference type="PANTHER" id="PTHR21299:SF2">
    <property type="entry name" value="CYTIDYLATE KINASE"/>
    <property type="match status" value="1"/>
</dbReference>
<dbReference type="InterPro" id="IPR011994">
    <property type="entry name" value="Cytidylate_kinase_dom"/>
</dbReference>
<evidence type="ECO:0000313" key="10">
    <source>
        <dbReference type="EMBL" id="TCZ81236.1"/>
    </source>
</evidence>
<keyword evidence="5 8" id="KW-0067">ATP-binding</keyword>
<evidence type="ECO:0000256" key="4">
    <source>
        <dbReference type="ARBA" id="ARBA00022777"/>
    </source>
</evidence>
<dbReference type="CDD" id="cd02020">
    <property type="entry name" value="CMPK"/>
    <property type="match status" value="1"/>
</dbReference>
<dbReference type="AlphaFoldDB" id="A0A4R4ELT0"/>
<dbReference type="InterPro" id="IPR003136">
    <property type="entry name" value="Cytidylate_kin"/>
</dbReference>
<comment type="catalytic activity">
    <reaction evidence="6 8">
        <text>dCMP + ATP = dCDP + ADP</text>
        <dbReference type="Rhea" id="RHEA:25094"/>
        <dbReference type="ChEBI" id="CHEBI:30616"/>
        <dbReference type="ChEBI" id="CHEBI:57566"/>
        <dbReference type="ChEBI" id="CHEBI:58593"/>
        <dbReference type="ChEBI" id="CHEBI:456216"/>
        <dbReference type="EC" id="2.7.4.25"/>
    </reaction>
</comment>
<dbReference type="GO" id="GO:0015949">
    <property type="term" value="P:nucleobase-containing small molecule interconversion"/>
    <property type="evidence" value="ECO:0007669"/>
    <property type="project" value="TreeGrafter"/>
</dbReference>
<evidence type="ECO:0000313" key="11">
    <source>
        <dbReference type="Proteomes" id="UP000295418"/>
    </source>
</evidence>
<name>A0A4R4ELT0_9BACL</name>
<organism evidence="10 11">
    <name type="scientific">Paenibacillus albiflavus</name>
    <dbReference type="NCBI Taxonomy" id="2545760"/>
    <lineage>
        <taxon>Bacteria</taxon>
        <taxon>Bacillati</taxon>
        <taxon>Bacillota</taxon>
        <taxon>Bacilli</taxon>
        <taxon>Bacillales</taxon>
        <taxon>Paenibacillaceae</taxon>
        <taxon>Paenibacillus</taxon>
    </lineage>
</organism>
<comment type="caution">
    <text evidence="10">The sequence shown here is derived from an EMBL/GenBank/DDBJ whole genome shotgun (WGS) entry which is preliminary data.</text>
</comment>
<keyword evidence="11" id="KW-1185">Reference proteome</keyword>
<comment type="similarity">
    <text evidence="1 8">Belongs to the cytidylate kinase family. Type 1 subfamily.</text>
</comment>
<evidence type="ECO:0000256" key="3">
    <source>
        <dbReference type="ARBA" id="ARBA00022741"/>
    </source>
</evidence>
<evidence type="ECO:0000256" key="7">
    <source>
        <dbReference type="ARBA" id="ARBA00048478"/>
    </source>
</evidence>
<evidence type="ECO:0000256" key="8">
    <source>
        <dbReference type="HAMAP-Rule" id="MF_00238"/>
    </source>
</evidence>
<dbReference type="Pfam" id="PF02224">
    <property type="entry name" value="Cytidylate_kin"/>
    <property type="match status" value="1"/>
</dbReference>
<dbReference type="SUPFAM" id="SSF52540">
    <property type="entry name" value="P-loop containing nucleoside triphosphate hydrolases"/>
    <property type="match status" value="1"/>
</dbReference>
<dbReference type="GO" id="GO:0005524">
    <property type="term" value="F:ATP binding"/>
    <property type="evidence" value="ECO:0007669"/>
    <property type="project" value="UniProtKB-UniRule"/>
</dbReference>
<dbReference type="Gene3D" id="3.40.50.300">
    <property type="entry name" value="P-loop containing nucleotide triphosphate hydrolases"/>
    <property type="match status" value="1"/>
</dbReference>
<protein>
    <recommendedName>
        <fullName evidence="8">Cytidylate kinase</fullName>
        <shortName evidence="8">CK</shortName>
        <ecNumber evidence="8">2.7.4.25</ecNumber>
    </recommendedName>
    <alternativeName>
        <fullName evidence="8">Cytidine monophosphate kinase</fullName>
        <shortName evidence="8">CMP kinase</shortName>
    </alternativeName>
</protein>
<evidence type="ECO:0000256" key="6">
    <source>
        <dbReference type="ARBA" id="ARBA00047615"/>
    </source>
</evidence>
<dbReference type="PANTHER" id="PTHR21299">
    <property type="entry name" value="CYTIDYLATE KINASE/PANTOATE-BETA-ALANINE LIGASE"/>
    <property type="match status" value="1"/>
</dbReference>
<feature type="binding site" evidence="8">
    <location>
        <begin position="10"/>
        <end position="18"/>
    </location>
    <ligand>
        <name>ATP</name>
        <dbReference type="ChEBI" id="CHEBI:30616"/>
    </ligand>
</feature>
<dbReference type="InterPro" id="IPR027417">
    <property type="entry name" value="P-loop_NTPase"/>
</dbReference>
<keyword evidence="4 8" id="KW-0418">Kinase</keyword>
<dbReference type="EMBL" id="SKFG01000001">
    <property type="protein sequence ID" value="TCZ81236.1"/>
    <property type="molecule type" value="Genomic_DNA"/>
</dbReference>
<keyword evidence="8" id="KW-0963">Cytoplasm</keyword>
<evidence type="ECO:0000256" key="1">
    <source>
        <dbReference type="ARBA" id="ARBA00009427"/>
    </source>
</evidence>
<keyword evidence="3 8" id="KW-0547">Nucleotide-binding</keyword>